<dbReference type="InterPro" id="IPR028976">
    <property type="entry name" value="CheC-like_sf"/>
</dbReference>
<proteinExistence type="predicted"/>
<dbReference type="Gene3D" id="3.40.1550.10">
    <property type="entry name" value="CheC-like"/>
    <property type="match status" value="1"/>
</dbReference>
<dbReference type="EMBL" id="FMUX01000019">
    <property type="protein sequence ID" value="SCY74525.1"/>
    <property type="molecule type" value="Genomic_DNA"/>
</dbReference>
<name>A0A1G5IEE3_9BACT</name>
<keyword evidence="1" id="KW-0145">Chemotaxis</keyword>
<gene>
    <name evidence="2" type="ORF">SAMN05216233_11983</name>
</gene>
<keyword evidence="3" id="KW-1185">Reference proteome</keyword>
<sequence length="185" mass="20702">MKLQESTTIDLIAAVLSEAVSHVLEISTRKSIACAGTLQTIPKLIMRPDISCFVQLSGDFNGLIVFNFNDRTAVKLYRSYMISMGIPEGDLVKDFTSNEVTDSIGEIFNQVVGDFTRLIETEFGLSILRGQPKVLALTSAITLTIDADYHENRRLAFSIDNDRFQAELAMEQTKFTRLPDFQRPS</sequence>
<evidence type="ECO:0000256" key="1">
    <source>
        <dbReference type="ARBA" id="ARBA00022500"/>
    </source>
</evidence>
<accession>A0A1G5IEE3</accession>
<dbReference type="InterPro" id="IPR024513">
    <property type="entry name" value="DUF3334"/>
</dbReference>
<dbReference type="SUPFAM" id="SSF103039">
    <property type="entry name" value="CheC-like"/>
    <property type="match status" value="1"/>
</dbReference>
<evidence type="ECO:0000313" key="3">
    <source>
        <dbReference type="Proteomes" id="UP000198870"/>
    </source>
</evidence>
<reference evidence="2 3" key="1">
    <citation type="submission" date="2016-10" db="EMBL/GenBank/DDBJ databases">
        <authorList>
            <person name="de Groot N.N."/>
        </authorList>
    </citation>
    <scope>NUCLEOTIDE SEQUENCE [LARGE SCALE GENOMIC DNA]</scope>
    <source>
        <strain evidence="2 3">AA1</strain>
    </source>
</reference>
<dbReference type="OrthoDB" id="8748921at2"/>
<dbReference type="GO" id="GO:0006935">
    <property type="term" value="P:chemotaxis"/>
    <property type="evidence" value="ECO:0007669"/>
    <property type="project" value="UniProtKB-KW"/>
</dbReference>
<dbReference type="Proteomes" id="UP000198870">
    <property type="component" value="Unassembled WGS sequence"/>
</dbReference>
<organism evidence="2 3">
    <name type="scientific">Desulfoluna spongiiphila</name>
    <dbReference type="NCBI Taxonomy" id="419481"/>
    <lineage>
        <taxon>Bacteria</taxon>
        <taxon>Pseudomonadati</taxon>
        <taxon>Thermodesulfobacteriota</taxon>
        <taxon>Desulfobacteria</taxon>
        <taxon>Desulfobacterales</taxon>
        <taxon>Desulfolunaceae</taxon>
        <taxon>Desulfoluna</taxon>
    </lineage>
</organism>
<protein>
    <submittedName>
        <fullName evidence="2">Chemotaxis protein CheX</fullName>
    </submittedName>
</protein>
<evidence type="ECO:0000313" key="2">
    <source>
        <dbReference type="EMBL" id="SCY74525.1"/>
    </source>
</evidence>
<dbReference type="AlphaFoldDB" id="A0A1G5IEE3"/>
<dbReference type="STRING" id="419481.SAMN05216233_11983"/>
<dbReference type="Pfam" id="PF11813">
    <property type="entry name" value="DUF3334"/>
    <property type="match status" value="1"/>
</dbReference>
<dbReference type="RefSeq" id="WP_092213767.1">
    <property type="nucleotide sequence ID" value="NZ_FMUX01000019.1"/>
</dbReference>